<sequence length="98" mass="10675">MRKNESTQCKYSCSCCSNRGKICPPLNIPALVADSCDYTSPGRPDLCACSWAVWSRSQPRSVGLNFGLRSPVACSVLRARWFLLAAQTCAQTLIRGSS</sequence>
<name>A0A0A9DEC8_ARUDO</name>
<reference evidence="1" key="2">
    <citation type="journal article" date="2015" name="Data Brief">
        <title>Shoot transcriptome of the giant reed, Arundo donax.</title>
        <authorList>
            <person name="Barrero R.A."/>
            <person name="Guerrero F.D."/>
            <person name="Moolhuijzen P."/>
            <person name="Goolsby J.A."/>
            <person name="Tidwell J."/>
            <person name="Bellgard S.E."/>
            <person name="Bellgard M.I."/>
        </authorList>
    </citation>
    <scope>NUCLEOTIDE SEQUENCE</scope>
    <source>
        <tissue evidence="1">Shoot tissue taken approximately 20 cm above the soil surface</tissue>
    </source>
</reference>
<dbReference type="AlphaFoldDB" id="A0A0A9DEC8"/>
<proteinExistence type="predicted"/>
<dbReference type="EMBL" id="GBRH01212852">
    <property type="protein sequence ID" value="JAD85043.1"/>
    <property type="molecule type" value="Transcribed_RNA"/>
</dbReference>
<protein>
    <submittedName>
        <fullName evidence="1">Uncharacterized protein</fullName>
    </submittedName>
</protein>
<evidence type="ECO:0000313" key="1">
    <source>
        <dbReference type="EMBL" id="JAD85043.1"/>
    </source>
</evidence>
<reference evidence="1" key="1">
    <citation type="submission" date="2014-09" db="EMBL/GenBank/DDBJ databases">
        <authorList>
            <person name="Magalhaes I.L.F."/>
            <person name="Oliveira U."/>
            <person name="Santos F.R."/>
            <person name="Vidigal T.H.D.A."/>
            <person name="Brescovit A.D."/>
            <person name="Santos A.J."/>
        </authorList>
    </citation>
    <scope>NUCLEOTIDE SEQUENCE</scope>
    <source>
        <tissue evidence="1">Shoot tissue taken approximately 20 cm above the soil surface</tissue>
    </source>
</reference>
<accession>A0A0A9DEC8</accession>
<organism evidence="1">
    <name type="scientific">Arundo donax</name>
    <name type="common">Giant reed</name>
    <name type="synonym">Donax arundinaceus</name>
    <dbReference type="NCBI Taxonomy" id="35708"/>
    <lineage>
        <taxon>Eukaryota</taxon>
        <taxon>Viridiplantae</taxon>
        <taxon>Streptophyta</taxon>
        <taxon>Embryophyta</taxon>
        <taxon>Tracheophyta</taxon>
        <taxon>Spermatophyta</taxon>
        <taxon>Magnoliopsida</taxon>
        <taxon>Liliopsida</taxon>
        <taxon>Poales</taxon>
        <taxon>Poaceae</taxon>
        <taxon>PACMAD clade</taxon>
        <taxon>Arundinoideae</taxon>
        <taxon>Arundineae</taxon>
        <taxon>Arundo</taxon>
    </lineage>
</organism>